<feature type="compositionally biased region" description="Basic and acidic residues" evidence="9">
    <location>
        <begin position="43"/>
        <end position="69"/>
    </location>
</feature>
<evidence type="ECO:0000313" key="11">
    <source>
        <dbReference type="EMBL" id="QEA03984.1"/>
    </source>
</evidence>
<gene>
    <name evidence="11" type="primary">tatA</name>
    <name evidence="11" type="ORF">KBTEX_00285</name>
</gene>
<keyword evidence="2" id="KW-0813">Transport</keyword>
<keyword evidence="4 10" id="KW-0812">Transmembrane</keyword>
<dbReference type="NCBIfam" id="NF002813">
    <property type="entry name" value="PRK02958.1"/>
    <property type="match status" value="1"/>
</dbReference>
<keyword evidence="3" id="KW-1003">Cell membrane</keyword>
<sequence length="86" mass="9273">MGFGGISVWSLLLILVIVLLLFGTKKLRNIGSDLGGAVRGFKHAMDDGEKEKSSDASGERLEASEEKPGESTSETEETGRDRHHTS</sequence>
<evidence type="ECO:0000256" key="3">
    <source>
        <dbReference type="ARBA" id="ARBA00022475"/>
    </source>
</evidence>
<dbReference type="Pfam" id="PF02416">
    <property type="entry name" value="TatA_B_E"/>
    <property type="match status" value="1"/>
</dbReference>
<dbReference type="NCBIfam" id="TIGR01411">
    <property type="entry name" value="tatAE"/>
    <property type="match status" value="1"/>
</dbReference>
<evidence type="ECO:0000256" key="2">
    <source>
        <dbReference type="ARBA" id="ARBA00022448"/>
    </source>
</evidence>
<dbReference type="GO" id="GO:0043953">
    <property type="term" value="P:protein transport by the Tat complex"/>
    <property type="evidence" value="ECO:0007669"/>
    <property type="project" value="InterPro"/>
</dbReference>
<dbReference type="InterPro" id="IPR006312">
    <property type="entry name" value="TatA/E"/>
</dbReference>
<evidence type="ECO:0000256" key="9">
    <source>
        <dbReference type="SAM" id="MobiDB-lite"/>
    </source>
</evidence>
<comment type="subcellular location">
    <subcellularLocation>
        <location evidence="1">Cell membrane</location>
        <topology evidence="1">Single-pass membrane protein</topology>
    </subcellularLocation>
</comment>
<evidence type="ECO:0000256" key="5">
    <source>
        <dbReference type="ARBA" id="ARBA00022927"/>
    </source>
</evidence>
<proteinExistence type="inferred from homology"/>
<dbReference type="Gene3D" id="1.20.5.3310">
    <property type="match status" value="1"/>
</dbReference>
<evidence type="ECO:0000256" key="7">
    <source>
        <dbReference type="ARBA" id="ARBA00023010"/>
    </source>
</evidence>
<evidence type="ECO:0000256" key="6">
    <source>
        <dbReference type="ARBA" id="ARBA00022989"/>
    </source>
</evidence>
<feature type="region of interest" description="Disordered" evidence="9">
    <location>
        <begin position="34"/>
        <end position="86"/>
    </location>
</feature>
<dbReference type="GO" id="GO:0005886">
    <property type="term" value="C:plasma membrane"/>
    <property type="evidence" value="ECO:0007669"/>
    <property type="project" value="UniProtKB-SubCell"/>
</dbReference>
<dbReference type="InterPro" id="IPR003369">
    <property type="entry name" value="TatA/B/E"/>
</dbReference>
<reference evidence="11" key="1">
    <citation type="submission" date="2019-06" db="EMBL/GenBank/DDBJ databases">
        <authorList>
            <person name="Murdoch R.W."/>
            <person name="Fathepure B."/>
        </authorList>
    </citation>
    <scope>NUCLEOTIDE SEQUENCE</scope>
</reference>
<dbReference type="HAMAP" id="MF_00236">
    <property type="entry name" value="TatA_E"/>
    <property type="match status" value="1"/>
</dbReference>
<keyword evidence="6 10" id="KW-1133">Transmembrane helix</keyword>
<keyword evidence="7" id="KW-0811">Translocation</keyword>
<dbReference type="PANTHER" id="PTHR42982">
    <property type="entry name" value="SEC-INDEPENDENT PROTEIN TRANSLOCASE PROTEIN TATA"/>
    <property type="match status" value="1"/>
</dbReference>
<dbReference type="EMBL" id="MN079078">
    <property type="protein sequence ID" value="QEA03984.1"/>
    <property type="molecule type" value="Genomic_DNA"/>
</dbReference>
<organism evidence="11">
    <name type="scientific">uncultured organism</name>
    <dbReference type="NCBI Taxonomy" id="155900"/>
    <lineage>
        <taxon>unclassified sequences</taxon>
        <taxon>environmental samples</taxon>
    </lineage>
</organism>
<keyword evidence="5" id="KW-0653">Protein transport</keyword>
<name>A0A5B8R938_9ZZZZ</name>
<keyword evidence="8 10" id="KW-0472">Membrane</keyword>
<dbReference type="PANTHER" id="PTHR42982:SF1">
    <property type="entry name" value="SEC-INDEPENDENT PROTEIN TRANSLOCASE PROTEIN TATA"/>
    <property type="match status" value="1"/>
</dbReference>
<accession>A0A5B8R938</accession>
<evidence type="ECO:0000256" key="8">
    <source>
        <dbReference type="ARBA" id="ARBA00023136"/>
    </source>
</evidence>
<evidence type="ECO:0000256" key="4">
    <source>
        <dbReference type="ARBA" id="ARBA00022692"/>
    </source>
</evidence>
<protein>
    <submittedName>
        <fullName evidence="11">Sec-independent protein translocase protein TatA</fullName>
    </submittedName>
</protein>
<dbReference type="AlphaFoldDB" id="A0A5B8R938"/>
<feature type="transmembrane region" description="Helical" evidence="10">
    <location>
        <begin position="6"/>
        <end position="24"/>
    </location>
</feature>
<evidence type="ECO:0000256" key="10">
    <source>
        <dbReference type="SAM" id="Phobius"/>
    </source>
</evidence>
<evidence type="ECO:0000256" key="1">
    <source>
        <dbReference type="ARBA" id="ARBA00004162"/>
    </source>
</evidence>